<feature type="region of interest" description="Disordered" evidence="1">
    <location>
        <begin position="618"/>
        <end position="672"/>
    </location>
</feature>
<name>A0ABQ0G5L1_9PEZI</name>
<dbReference type="RefSeq" id="XP_070914754.1">
    <property type="nucleotide sequence ID" value="XM_071058653.1"/>
</dbReference>
<dbReference type="Proteomes" id="UP001628179">
    <property type="component" value="Unassembled WGS sequence"/>
</dbReference>
<feature type="region of interest" description="Disordered" evidence="1">
    <location>
        <begin position="712"/>
        <end position="748"/>
    </location>
</feature>
<organism evidence="2 3">
    <name type="scientific">Madurella fahalii</name>
    <dbReference type="NCBI Taxonomy" id="1157608"/>
    <lineage>
        <taxon>Eukaryota</taxon>
        <taxon>Fungi</taxon>
        <taxon>Dikarya</taxon>
        <taxon>Ascomycota</taxon>
        <taxon>Pezizomycotina</taxon>
        <taxon>Sordariomycetes</taxon>
        <taxon>Sordariomycetidae</taxon>
        <taxon>Sordariales</taxon>
        <taxon>Sordariales incertae sedis</taxon>
        <taxon>Madurella</taxon>
    </lineage>
</organism>
<dbReference type="EMBL" id="BAAFSV010000002">
    <property type="protein sequence ID" value="GAB1313022.1"/>
    <property type="molecule type" value="Genomic_DNA"/>
</dbReference>
<dbReference type="SUPFAM" id="SSF52540">
    <property type="entry name" value="P-loop containing nucleoside triphosphate hydrolases"/>
    <property type="match status" value="1"/>
</dbReference>
<gene>
    <name evidence="2" type="ORF">MFIFM68171_03232</name>
</gene>
<dbReference type="PANTHER" id="PTHR46434">
    <property type="entry name" value="GENETIC INTERACTOR OF PROHIBITINS 3, MITOCHONDRIAL"/>
    <property type="match status" value="1"/>
</dbReference>
<proteinExistence type="predicted"/>
<dbReference type="GeneID" id="98173976"/>
<feature type="compositionally biased region" description="Basic and acidic residues" evidence="1">
    <location>
        <begin position="663"/>
        <end position="672"/>
    </location>
</feature>
<keyword evidence="3" id="KW-1185">Reference proteome</keyword>
<comment type="caution">
    <text evidence="2">The sequence shown here is derived from an EMBL/GenBank/DDBJ whole genome shotgun (WGS) entry which is preliminary data.</text>
</comment>
<feature type="compositionally biased region" description="Basic residues" evidence="1">
    <location>
        <begin position="723"/>
        <end position="732"/>
    </location>
</feature>
<dbReference type="InterPro" id="IPR027417">
    <property type="entry name" value="P-loop_NTPase"/>
</dbReference>
<sequence>MQRSSGRALSLGRLGRVFNLERNHPTFELPLYLCPAFRSLSVENSAARRPPCRPGAQWIQVRRLHAGAAATASPEEASQLTKPPPKTLPLQCSGCGALSQTTAPNEAGYYDLSRRSVMQYLGLEKEKAGRAPRVSGKSDEVVKEVLQSIDVEALEQQGIDLKSLLPEDTREATTTRAQDKPPVCERCHILIHHSTGNSIYHPSVESLRDTIEESPYKYNHIYHILDAADFPMSLLPRLHSLMDITLRPQNRRSQPVNYRHGKKMEMSFVISRSDLLAPTKEQVDSLMPYLQEVLRDALGRVGGRVRLGNVHCVSAKRSWWTKELKEDIWKRGGAGWMVGKVNVGKSQLFEAVFPKGRMDIQPPKRPISVKVFPKKEQGNPTAEEDVAAEDEDDGNPLLPGRTILPDEEFSLLPPPREETNYPAMPVVSPLPGTTASPIRVPFGNGRGELIDLPGLSRGDLELHIREDKRQDLIMKSRIVAEQVSLKPGRSLLLGGFIRITPRNVAPDEELVFLACAFTPIEPHVTATSKAVKIQTQADDAPAVENIALLGTGAKIAHAGAFQLRYDVTKRRTGPLTRKEAVGLKVDRLPYRVLAIDILIEGCGWVEVAVQVRTKKLFGPSPSSSSAAAPPSFASSSSTWTEGEGGGGDDGEVKETSTTPTSEWIDKLDLRPEPVNAEKKDAYGQPEPNWPVIDVYSPEGRFIGYRRPMNAWVLNRKNPGDKKARPRKSMKGAKKQEKAEKRAREAQKQ</sequence>
<dbReference type="PANTHER" id="PTHR46434:SF1">
    <property type="entry name" value="GENETIC INTERACTOR OF PROHIBITINS 3, MITOCHONDRIAL"/>
    <property type="match status" value="1"/>
</dbReference>
<feature type="compositionally biased region" description="Basic and acidic residues" evidence="1">
    <location>
        <begin position="733"/>
        <end position="748"/>
    </location>
</feature>
<feature type="region of interest" description="Disordered" evidence="1">
    <location>
        <begin position="373"/>
        <end position="400"/>
    </location>
</feature>
<feature type="compositionally biased region" description="Acidic residues" evidence="1">
    <location>
        <begin position="382"/>
        <end position="394"/>
    </location>
</feature>
<dbReference type="InterPro" id="IPR050896">
    <property type="entry name" value="Mito_lipid_metab_GTPase"/>
</dbReference>
<evidence type="ECO:0000313" key="3">
    <source>
        <dbReference type="Proteomes" id="UP001628179"/>
    </source>
</evidence>
<evidence type="ECO:0000256" key="1">
    <source>
        <dbReference type="SAM" id="MobiDB-lite"/>
    </source>
</evidence>
<feature type="compositionally biased region" description="Low complexity" evidence="1">
    <location>
        <begin position="619"/>
        <end position="637"/>
    </location>
</feature>
<reference evidence="2 3" key="1">
    <citation type="submission" date="2024-09" db="EMBL/GenBank/DDBJ databases">
        <title>Itraconazole resistance in Madurella fahalii resulting from another homologue of gene encoding cytochrome P450 14-alpha sterol demethylase (CYP51).</title>
        <authorList>
            <person name="Yoshioka I."/>
            <person name="Fahal A.H."/>
            <person name="Kaneko S."/>
            <person name="Yaguchi T."/>
        </authorList>
    </citation>
    <scope>NUCLEOTIDE SEQUENCE [LARGE SCALE GENOMIC DNA]</scope>
    <source>
        <strain evidence="2 3">IFM 68171</strain>
    </source>
</reference>
<protein>
    <submittedName>
        <fullName evidence="2">Genetic interactor of prohibitins 3, mitochondrial</fullName>
    </submittedName>
</protein>
<accession>A0ABQ0G5L1</accession>
<evidence type="ECO:0000313" key="2">
    <source>
        <dbReference type="EMBL" id="GAB1313022.1"/>
    </source>
</evidence>
<dbReference type="Gene3D" id="3.40.50.300">
    <property type="entry name" value="P-loop containing nucleotide triphosphate hydrolases"/>
    <property type="match status" value="1"/>
</dbReference>